<name>A0ABW6K5U9_9BACI</name>
<evidence type="ECO:0000256" key="1">
    <source>
        <dbReference type="ARBA" id="ARBA00022679"/>
    </source>
</evidence>
<dbReference type="CDD" id="cd04301">
    <property type="entry name" value="NAT_SF"/>
    <property type="match status" value="1"/>
</dbReference>
<gene>
    <name evidence="4" type="ORF">ACFYKX_02785</name>
</gene>
<organism evidence="4 5">
    <name type="scientific">Cytobacillus spartinae</name>
    <dbReference type="NCBI Taxonomy" id="3299023"/>
    <lineage>
        <taxon>Bacteria</taxon>
        <taxon>Bacillati</taxon>
        <taxon>Bacillota</taxon>
        <taxon>Bacilli</taxon>
        <taxon>Bacillales</taxon>
        <taxon>Bacillaceae</taxon>
        <taxon>Cytobacillus</taxon>
    </lineage>
</organism>
<comment type="caution">
    <text evidence="4">The sequence shown here is derived from an EMBL/GenBank/DDBJ whole genome shotgun (WGS) entry which is preliminary data.</text>
</comment>
<dbReference type="EC" id="2.3.-.-" evidence="4"/>
<dbReference type="PANTHER" id="PTHR43420">
    <property type="entry name" value="ACETYLTRANSFERASE"/>
    <property type="match status" value="1"/>
</dbReference>
<dbReference type="InterPro" id="IPR000182">
    <property type="entry name" value="GNAT_dom"/>
</dbReference>
<dbReference type="PROSITE" id="PS51186">
    <property type="entry name" value="GNAT"/>
    <property type="match status" value="1"/>
</dbReference>
<dbReference type="InterPro" id="IPR050680">
    <property type="entry name" value="YpeA/RimI_acetyltransf"/>
</dbReference>
<evidence type="ECO:0000313" key="4">
    <source>
        <dbReference type="EMBL" id="MFE8699544.1"/>
    </source>
</evidence>
<dbReference type="PANTHER" id="PTHR43420:SF47">
    <property type="entry name" value="N-ACETYLTRANSFERASE DOMAIN-CONTAINING PROTEIN"/>
    <property type="match status" value="1"/>
</dbReference>
<dbReference type="Pfam" id="PF00583">
    <property type="entry name" value="Acetyltransf_1"/>
    <property type="match status" value="1"/>
</dbReference>
<keyword evidence="1 4" id="KW-0808">Transferase</keyword>
<protein>
    <submittedName>
        <fullName evidence="4">GNAT family N-acetyltransferase</fullName>
        <ecNumber evidence="4">2.3.-.-</ecNumber>
    </submittedName>
</protein>
<proteinExistence type="predicted"/>
<evidence type="ECO:0000259" key="3">
    <source>
        <dbReference type="PROSITE" id="PS51186"/>
    </source>
</evidence>
<evidence type="ECO:0000313" key="5">
    <source>
        <dbReference type="Proteomes" id="UP001601059"/>
    </source>
</evidence>
<dbReference type="RefSeq" id="WP_389357829.1">
    <property type="nucleotide sequence ID" value="NZ_JBIACK010000001.1"/>
</dbReference>
<dbReference type="InterPro" id="IPR016181">
    <property type="entry name" value="Acyl_CoA_acyltransferase"/>
</dbReference>
<keyword evidence="2 4" id="KW-0012">Acyltransferase</keyword>
<evidence type="ECO:0000256" key="2">
    <source>
        <dbReference type="ARBA" id="ARBA00023315"/>
    </source>
</evidence>
<dbReference type="EMBL" id="JBIACK010000001">
    <property type="protein sequence ID" value="MFE8699544.1"/>
    <property type="molecule type" value="Genomic_DNA"/>
</dbReference>
<dbReference type="GO" id="GO:0016746">
    <property type="term" value="F:acyltransferase activity"/>
    <property type="evidence" value="ECO:0007669"/>
    <property type="project" value="UniProtKB-KW"/>
</dbReference>
<accession>A0ABW6K5U9</accession>
<reference evidence="4 5" key="1">
    <citation type="submission" date="2024-08" db="EMBL/GenBank/DDBJ databases">
        <title>Two novel Cytobacillus novel species.</title>
        <authorList>
            <person name="Liu G."/>
        </authorList>
    </citation>
    <scope>NUCLEOTIDE SEQUENCE [LARGE SCALE GENOMIC DNA]</scope>
    <source>
        <strain evidence="4 5">FJAT-54145</strain>
    </source>
</reference>
<dbReference type="SUPFAM" id="SSF55729">
    <property type="entry name" value="Acyl-CoA N-acyltransferases (Nat)"/>
    <property type="match status" value="1"/>
</dbReference>
<dbReference type="Gene3D" id="3.40.630.30">
    <property type="match status" value="1"/>
</dbReference>
<sequence length="147" mass="17074">MTISLRPITKENWEQCIELQLHKDQEPFMASNLYSIAEVQFLEDFEAMGIYFEEAMVGFTMYGVDPDDDNYWIYRLMIDKDHQGKGYAKQALYQLIQRLGTERKSNLIYVGYHPSNEAAHQLYSRVGFAPKGEAPWGELLACYTLSQ</sequence>
<feature type="domain" description="N-acetyltransferase" evidence="3">
    <location>
        <begin position="3"/>
        <end position="147"/>
    </location>
</feature>
<keyword evidence="5" id="KW-1185">Reference proteome</keyword>
<dbReference type="Proteomes" id="UP001601059">
    <property type="component" value="Unassembled WGS sequence"/>
</dbReference>